<evidence type="ECO:0008006" key="3">
    <source>
        <dbReference type="Google" id="ProtNLM"/>
    </source>
</evidence>
<comment type="caution">
    <text evidence="1">The sequence shown here is derived from an EMBL/GenBank/DDBJ whole genome shotgun (WGS) entry which is preliminary data.</text>
</comment>
<dbReference type="AlphaFoldDB" id="A0A1Q5PW90"/>
<protein>
    <recommendedName>
        <fullName evidence="3">Mucin</fullName>
    </recommendedName>
</protein>
<proteinExistence type="predicted"/>
<keyword evidence="2" id="KW-1185">Reference proteome</keyword>
<dbReference type="InterPro" id="IPR054206">
    <property type="entry name" value="DUF6912"/>
</dbReference>
<name>A0A1Q5PW90_9ACTO</name>
<evidence type="ECO:0000313" key="2">
    <source>
        <dbReference type="Proteomes" id="UP000185612"/>
    </source>
</evidence>
<reference evidence="2" key="1">
    <citation type="submission" date="2016-12" db="EMBL/GenBank/DDBJ databases">
        <authorList>
            <person name="Meng X."/>
        </authorList>
    </citation>
    <scope>NUCLEOTIDE SEQUENCE [LARGE SCALE GENOMIC DNA]</scope>
    <source>
        <strain evidence="2">DSM 20732</strain>
    </source>
</reference>
<accession>A0A1Q5PW90</accession>
<dbReference type="Proteomes" id="UP000185612">
    <property type="component" value="Unassembled WGS sequence"/>
</dbReference>
<dbReference type="STRING" id="52770.BSZ40_06035"/>
<sequence length="151" mass="16084">MRVYLAAAPAALVAPQLEAEIVYAVTPALAAVFPDDDEEELEAIAALCAAELSLSLLGAGPARRLVVAADVEPERLREVTDREDLYTGALALDGPVAWEEAVSLHLDDVAAEEAVRAARSQPERADELLAEHDLLWFDISERGKVAASLGL</sequence>
<dbReference type="EMBL" id="MQVS01000005">
    <property type="protein sequence ID" value="OKL51709.1"/>
    <property type="molecule type" value="Genomic_DNA"/>
</dbReference>
<dbReference type="RefSeq" id="WP_073824278.1">
    <property type="nucleotide sequence ID" value="NZ_MQVS01000005.1"/>
</dbReference>
<dbReference type="OrthoDB" id="3253180at2"/>
<organism evidence="1 2">
    <name type="scientific">Buchananella hordeovulneris</name>
    <dbReference type="NCBI Taxonomy" id="52770"/>
    <lineage>
        <taxon>Bacteria</taxon>
        <taxon>Bacillati</taxon>
        <taxon>Actinomycetota</taxon>
        <taxon>Actinomycetes</taxon>
        <taxon>Actinomycetales</taxon>
        <taxon>Actinomycetaceae</taxon>
        <taxon>Buchananella</taxon>
    </lineage>
</organism>
<dbReference type="InParanoid" id="A0A1Q5PW90"/>
<evidence type="ECO:0000313" key="1">
    <source>
        <dbReference type="EMBL" id="OKL51709.1"/>
    </source>
</evidence>
<dbReference type="Pfam" id="PF21853">
    <property type="entry name" value="DUF6912"/>
    <property type="match status" value="1"/>
</dbReference>
<gene>
    <name evidence="1" type="ORF">BSZ40_06035</name>
</gene>